<dbReference type="Proteomes" id="UP000594001">
    <property type="component" value="Chromosome"/>
</dbReference>
<keyword evidence="2" id="KW-1185">Reference proteome</keyword>
<evidence type="ECO:0000313" key="1">
    <source>
        <dbReference type="EMBL" id="QOL20376.1"/>
    </source>
</evidence>
<dbReference type="EMBL" id="CP054719">
    <property type="protein sequence ID" value="QOL20376.1"/>
    <property type="molecule type" value="Genomic_DNA"/>
</dbReference>
<gene>
    <name evidence="1" type="ORF">CPBP_01168</name>
</gene>
<sequence>MDELEFKFLRDQIGVSEYLIYSKTPFTLTQS</sequence>
<organism evidence="1 2">
    <name type="scientific">Candidatus Bodocaedibacter vickermanii</name>
    <dbReference type="NCBI Taxonomy" id="2741701"/>
    <lineage>
        <taxon>Bacteria</taxon>
        <taxon>Pseudomonadati</taxon>
        <taxon>Pseudomonadota</taxon>
        <taxon>Alphaproteobacteria</taxon>
        <taxon>Holosporales</taxon>
        <taxon>Candidatus Paracaedibacteraceae</taxon>
        <taxon>Candidatus Bodocaedibacter</taxon>
    </lineage>
</organism>
<dbReference type="KEGG" id="pbal:CPBP_01168"/>
<evidence type="ECO:0000313" key="2">
    <source>
        <dbReference type="Proteomes" id="UP000594001"/>
    </source>
</evidence>
<dbReference type="AlphaFoldDB" id="A0A7L9RUY7"/>
<proteinExistence type="predicted"/>
<reference evidence="1 2" key="1">
    <citation type="submission" date="2020-06" db="EMBL/GenBank/DDBJ databases">
        <title>The endosymbiont of the kinetoplastid Bodo saltans is a Paracaedibacter-like alpha-proteobacterium possessing a putative toxin-antitoxin system.</title>
        <authorList>
            <person name="Midha S."/>
            <person name="Rigden D.J."/>
            <person name="Siozios S."/>
            <person name="Hurst G.D.D."/>
            <person name="Jackson A.P."/>
        </authorList>
    </citation>
    <scope>NUCLEOTIDE SEQUENCE [LARGE SCALE GENOMIC DNA]</scope>
    <source>
        <strain evidence="1">Lake Konstanz</strain>
    </source>
</reference>
<accession>A0A7L9RUY7</accession>
<name>A0A7L9RUY7_9PROT</name>
<protein>
    <submittedName>
        <fullName evidence="1">Uncharacterized protein</fullName>
    </submittedName>
</protein>